<keyword evidence="1" id="KW-0812">Transmembrane</keyword>
<accession>A0A0C9MTU4</accession>
<evidence type="ECO:0000256" key="1">
    <source>
        <dbReference type="SAM" id="Phobius"/>
    </source>
</evidence>
<keyword evidence="1" id="KW-0472">Membrane</keyword>
<name>A0A0C9MTU4_SPHPI</name>
<keyword evidence="3" id="KW-1185">Reference proteome</keyword>
<comment type="caution">
    <text evidence="2">The sequence shown here is derived from an EMBL/GenBank/DDBJ whole genome shotgun (WGS) entry which is preliminary data.</text>
</comment>
<feature type="transmembrane region" description="Helical" evidence="1">
    <location>
        <begin position="6"/>
        <end position="29"/>
    </location>
</feature>
<gene>
    <name evidence="2" type="ORF">SP6_30_02670</name>
</gene>
<proteinExistence type="predicted"/>
<dbReference type="AlphaFoldDB" id="A0A0C9MTU4"/>
<keyword evidence="1" id="KW-1133">Transmembrane helix</keyword>
<dbReference type="Proteomes" id="UP000032025">
    <property type="component" value="Unassembled WGS sequence"/>
</dbReference>
<evidence type="ECO:0000313" key="2">
    <source>
        <dbReference type="EMBL" id="GAN14126.1"/>
    </source>
</evidence>
<evidence type="ECO:0000313" key="3">
    <source>
        <dbReference type="Proteomes" id="UP000032025"/>
    </source>
</evidence>
<dbReference type="EMBL" id="BBJS01000030">
    <property type="protein sequence ID" value="GAN14126.1"/>
    <property type="molecule type" value="Genomic_DNA"/>
</dbReference>
<protein>
    <submittedName>
        <fullName evidence="2">DNA, contig: SP630</fullName>
    </submittedName>
</protein>
<reference evidence="2 3" key="1">
    <citation type="submission" date="2014-08" db="EMBL/GenBank/DDBJ databases">
        <title>Whole genome shotgun sequence of Sphingomonas paucimobilis NBRC 13935.</title>
        <authorList>
            <person name="Hosoyama A."/>
            <person name="Hashimoto M."/>
            <person name="Hosoyama Y."/>
            <person name="Noguchi M."/>
            <person name="Uohara A."/>
            <person name="Ohji S."/>
            <person name="Katano-Makiyama Y."/>
            <person name="Ichikawa N."/>
            <person name="Kimura A."/>
            <person name="Yamazoe A."/>
            <person name="Fujita N."/>
        </authorList>
    </citation>
    <scope>NUCLEOTIDE SEQUENCE [LARGE SCALE GENOMIC DNA]</scope>
    <source>
        <strain evidence="2 3">NBRC 13935</strain>
    </source>
</reference>
<sequence length="122" mass="13573">MLWMDYVRVIWPIASTLTPILIGLAVLWLRNQFALKTELAALATEVARHNAVQDKELAGHETRIVLLEKECASPPTRHEINDKLGKVSERLSSVERGVDGVSIQLGTQNDYLRALLTEGAAR</sequence>
<organism evidence="2 3">
    <name type="scientific">Sphingomonas paucimobilis NBRC 13935</name>
    <dbReference type="NCBI Taxonomy" id="1219050"/>
    <lineage>
        <taxon>Bacteria</taxon>
        <taxon>Pseudomonadati</taxon>
        <taxon>Pseudomonadota</taxon>
        <taxon>Alphaproteobacteria</taxon>
        <taxon>Sphingomonadales</taxon>
        <taxon>Sphingomonadaceae</taxon>
        <taxon>Sphingomonas</taxon>
    </lineage>
</organism>